<evidence type="ECO:0000256" key="1">
    <source>
        <dbReference type="SAM" id="MobiDB-lite"/>
    </source>
</evidence>
<dbReference type="InterPro" id="IPR003615">
    <property type="entry name" value="HNH_nuc"/>
</dbReference>
<dbReference type="InterPro" id="IPR003870">
    <property type="entry name" value="DUF222"/>
</dbReference>
<evidence type="ECO:0000313" key="4">
    <source>
        <dbReference type="Proteomes" id="UP000315677"/>
    </source>
</evidence>
<evidence type="ECO:0000259" key="2">
    <source>
        <dbReference type="SMART" id="SM00507"/>
    </source>
</evidence>
<gene>
    <name evidence="3" type="ORF">FB558_5008</name>
</gene>
<dbReference type="OrthoDB" id="3662871at2"/>
<dbReference type="RefSeq" id="WP_142057318.1">
    <property type="nucleotide sequence ID" value="NZ_VFPA01000003.1"/>
</dbReference>
<accession>A0A543DIU2</accession>
<feature type="region of interest" description="Disordered" evidence="1">
    <location>
        <begin position="179"/>
        <end position="207"/>
    </location>
</feature>
<dbReference type="CDD" id="cd00085">
    <property type="entry name" value="HNHc"/>
    <property type="match status" value="1"/>
</dbReference>
<dbReference type="Proteomes" id="UP000315677">
    <property type="component" value="Unassembled WGS sequence"/>
</dbReference>
<reference evidence="3 4" key="1">
    <citation type="submission" date="2019-06" db="EMBL/GenBank/DDBJ databases">
        <title>Sequencing the genomes of 1000 actinobacteria strains.</title>
        <authorList>
            <person name="Klenk H.-P."/>
        </authorList>
    </citation>
    <scope>NUCLEOTIDE SEQUENCE [LARGE SCALE GENOMIC DNA]</scope>
    <source>
        <strain evidence="3 4">DSM 45301</strain>
    </source>
</reference>
<proteinExistence type="predicted"/>
<name>A0A543DIU2_9PSEU</name>
<comment type="caution">
    <text evidence="3">The sequence shown here is derived from an EMBL/GenBank/DDBJ whole genome shotgun (WGS) entry which is preliminary data.</text>
</comment>
<dbReference type="Pfam" id="PF02720">
    <property type="entry name" value="DUF222"/>
    <property type="match status" value="1"/>
</dbReference>
<protein>
    <submittedName>
        <fullName evidence="3">5-methylcytosine-specific restriction protein A</fullName>
    </submittedName>
</protein>
<dbReference type="EMBL" id="VFPA01000003">
    <property type="protein sequence ID" value="TQM09256.1"/>
    <property type="molecule type" value="Genomic_DNA"/>
</dbReference>
<dbReference type="AlphaFoldDB" id="A0A543DIU2"/>
<sequence>MSAVAAAHHHLQQALDELRQAAESGLTSDPELLSVLTVSEGLSRQLEHLTVATTAALQRRGTFTERGYRDTTGALTDLLGCDRFEAHRRVLAAEQACEQIGLDGTVLPARLPATAKAFAAGQAGLRHVEVIAGLLNTPAAGRLTDAQRGGLEEQLAALASEYRPTQLRNLGTQLIEALDDDGPEPDDTPPAPVNTLHLRRNRDGSGGKITAQIDDAAMFDAIATVIDAKSKPLGKDDQRPTAQRQAEALADACGYVLAHGEADTLPETGGRRPQLNVIIRLEDLEARARSAMLDFGGTLTPESLRMLACDAAVVPIVMNGAGQPLDVGRSTRVIPDGLRRAVTARDRGCAHPGCDRPPAWCEIHHILEWEHDGCTVLCNLVMLCKAHHRLIHHSGWTVRMRDGRPEFIPPKWIDYQQRPRRNP</sequence>
<keyword evidence="4" id="KW-1185">Reference proteome</keyword>
<organism evidence="3 4">
    <name type="scientific">Pseudonocardia kunmingensis</name>
    <dbReference type="NCBI Taxonomy" id="630975"/>
    <lineage>
        <taxon>Bacteria</taxon>
        <taxon>Bacillati</taxon>
        <taxon>Actinomycetota</taxon>
        <taxon>Actinomycetes</taxon>
        <taxon>Pseudonocardiales</taxon>
        <taxon>Pseudonocardiaceae</taxon>
        <taxon>Pseudonocardia</taxon>
    </lineage>
</organism>
<feature type="domain" description="HNH nuclease" evidence="2">
    <location>
        <begin position="337"/>
        <end position="389"/>
    </location>
</feature>
<evidence type="ECO:0000313" key="3">
    <source>
        <dbReference type="EMBL" id="TQM09256.1"/>
    </source>
</evidence>
<dbReference type="SMART" id="SM00507">
    <property type="entry name" value="HNHc"/>
    <property type="match status" value="1"/>
</dbReference>